<gene>
    <name evidence="2" type="ORF">CYCCA115_LOCUS10908</name>
</gene>
<dbReference type="Proteomes" id="UP001295423">
    <property type="component" value="Unassembled WGS sequence"/>
</dbReference>
<dbReference type="AlphaFoldDB" id="A0AAD2FN58"/>
<proteinExistence type="predicted"/>
<feature type="compositionally biased region" description="Polar residues" evidence="1">
    <location>
        <begin position="37"/>
        <end position="46"/>
    </location>
</feature>
<evidence type="ECO:0000256" key="1">
    <source>
        <dbReference type="SAM" id="MobiDB-lite"/>
    </source>
</evidence>
<keyword evidence="3" id="KW-1185">Reference proteome</keyword>
<protein>
    <submittedName>
        <fullName evidence="2">Uncharacterized protein</fullName>
    </submittedName>
</protein>
<sequence length="312" mass="35114">MNVNDNEEKPFYSPQTKHKSSKADPTDKPDKAKVPQSEETISGAGNKTIKNNQLDYLNVVPYPDGRYYVYIRRNPAFYKPALLLEGMTAVDDFDPAANIHYAALNNEITRELAALGLTFRDVKNDNLPWVQIAEIAFEKEVEPFFLDALGNKVEKPYANGCSEDIIWTTKMKKEMNEWEKVDDDPLLQFGEEMAPFFVDCHGRHQDSYTLDTVEQTVSFCVRTLSLMKANRLLPVIKSKQKSPARSSTTRSRSTASVSGQYINTGFEDMQIEIPTEATTTAATAAPGFVPQMSPEEWAAMQKVIKMFGQSTL</sequence>
<reference evidence="2" key="1">
    <citation type="submission" date="2023-08" db="EMBL/GenBank/DDBJ databases">
        <authorList>
            <person name="Audoor S."/>
            <person name="Bilcke G."/>
        </authorList>
    </citation>
    <scope>NUCLEOTIDE SEQUENCE</scope>
</reference>
<evidence type="ECO:0000313" key="3">
    <source>
        <dbReference type="Proteomes" id="UP001295423"/>
    </source>
</evidence>
<name>A0AAD2FN58_9STRA</name>
<accession>A0AAD2FN58</accession>
<dbReference type="EMBL" id="CAKOGP040001719">
    <property type="protein sequence ID" value="CAJ1946941.1"/>
    <property type="molecule type" value="Genomic_DNA"/>
</dbReference>
<feature type="compositionally biased region" description="Basic and acidic residues" evidence="1">
    <location>
        <begin position="1"/>
        <end position="10"/>
    </location>
</feature>
<evidence type="ECO:0000313" key="2">
    <source>
        <dbReference type="EMBL" id="CAJ1946941.1"/>
    </source>
</evidence>
<organism evidence="2 3">
    <name type="scientific">Cylindrotheca closterium</name>
    <dbReference type="NCBI Taxonomy" id="2856"/>
    <lineage>
        <taxon>Eukaryota</taxon>
        <taxon>Sar</taxon>
        <taxon>Stramenopiles</taxon>
        <taxon>Ochrophyta</taxon>
        <taxon>Bacillariophyta</taxon>
        <taxon>Bacillariophyceae</taxon>
        <taxon>Bacillariophycidae</taxon>
        <taxon>Bacillariales</taxon>
        <taxon>Bacillariaceae</taxon>
        <taxon>Cylindrotheca</taxon>
    </lineage>
</organism>
<comment type="caution">
    <text evidence="2">The sequence shown here is derived from an EMBL/GenBank/DDBJ whole genome shotgun (WGS) entry which is preliminary data.</text>
</comment>
<feature type="region of interest" description="Disordered" evidence="1">
    <location>
        <begin position="1"/>
        <end position="46"/>
    </location>
</feature>
<feature type="compositionally biased region" description="Basic and acidic residues" evidence="1">
    <location>
        <begin position="21"/>
        <end position="33"/>
    </location>
</feature>